<dbReference type="InterPro" id="IPR006634">
    <property type="entry name" value="TLC-dom"/>
</dbReference>
<name>A0A7S4T056_9STRA</name>
<gene>
    <name evidence="8" type="ORF">DBRI00130_LOCUS41299</name>
</gene>
<evidence type="ECO:0000256" key="6">
    <source>
        <dbReference type="SAM" id="SignalP"/>
    </source>
</evidence>
<evidence type="ECO:0000259" key="7">
    <source>
        <dbReference type="Pfam" id="PF03798"/>
    </source>
</evidence>
<feature type="transmembrane region" description="Helical" evidence="5">
    <location>
        <begin position="80"/>
        <end position="100"/>
    </location>
</feature>
<evidence type="ECO:0000256" key="3">
    <source>
        <dbReference type="ARBA" id="ARBA00022989"/>
    </source>
</evidence>
<evidence type="ECO:0000256" key="2">
    <source>
        <dbReference type="ARBA" id="ARBA00022692"/>
    </source>
</evidence>
<organism evidence="8">
    <name type="scientific">Ditylum brightwellii</name>
    <dbReference type="NCBI Taxonomy" id="49249"/>
    <lineage>
        <taxon>Eukaryota</taxon>
        <taxon>Sar</taxon>
        <taxon>Stramenopiles</taxon>
        <taxon>Ochrophyta</taxon>
        <taxon>Bacillariophyta</taxon>
        <taxon>Mediophyceae</taxon>
        <taxon>Lithodesmiophycidae</taxon>
        <taxon>Lithodesmiales</taxon>
        <taxon>Lithodesmiaceae</taxon>
        <taxon>Ditylum</taxon>
    </lineage>
</organism>
<keyword evidence="6" id="KW-0732">Signal</keyword>
<dbReference type="GO" id="GO:0016020">
    <property type="term" value="C:membrane"/>
    <property type="evidence" value="ECO:0007669"/>
    <property type="project" value="UniProtKB-SubCell"/>
</dbReference>
<feature type="transmembrane region" description="Helical" evidence="5">
    <location>
        <begin position="131"/>
        <end position="152"/>
    </location>
</feature>
<feature type="transmembrane region" description="Helical" evidence="5">
    <location>
        <begin position="164"/>
        <end position="189"/>
    </location>
</feature>
<keyword evidence="3 5" id="KW-1133">Transmembrane helix</keyword>
<reference evidence="8" key="1">
    <citation type="submission" date="2021-01" db="EMBL/GenBank/DDBJ databases">
        <authorList>
            <person name="Corre E."/>
            <person name="Pelletier E."/>
            <person name="Niang G."/>
            <person name="Scheremetjew M."/>
            <person name="Finn R."/>
            <person name="Kale V."/>
            <person name="Holt S."/>
            <person name="Cochrane G."/>
            <person name="Meng A."/>
            <person name="Brown T."/>
            <person name="Cohen L."/>
        </authorList>
    </citation>
    <scope>NUCLEOTIDE SEQUENCE</scope>
    <source>
        <strain evidence="8">GSO104</strain>
    </source>
</reference>
<keyword evidence="4 5" id="KW-0472">Membrane</keyword>
<sequence length="202" mass="22998">MILCTLIWLSLFTISHLKNAAKDPDHFDKLSNTHCLIGMSLAIISIYINDETIFSEEVVISWCLGYFCADLVDCVIRKDVMFLVHALIGFSLLYCCYCHFYDLRGGSWGYFVEASTPFLNYWKKSKTKRSFGVFLASFILIRLVYTPIFLKYKLDVNGGLSSNAFAIVASGAFYLLNVVWAFKATGLYLKYDEGKSKSKKNE</sequence>
<accession>A0A7S4T056</accession>
<keyword evidence="2 5" id="KW-0812">Transmembrane</keyword>
<proteinExistence type="predicted"/>
<feature type="signal peptide" evidence="6">
    <location>
        <begin position="1"/>
        <end position="20"/>
    </location>
</feature>
<feature type="chain" id="PRO_5030648917" description="TLC domain-containing protein" evidence="6">
    <location>
        <begin position="21"/>
        <end position="202"/>
    </location>
</feature>
<dbReference type="Pfam" id="PF03798">
    <property type="entry name" value="TRAM_LAG1_CLN8"/>
    <property type="match status" value="1"/>
</dbReference>
<dbReference type="EMBL" id="HBNS01057394">
    <property type="protein sequence ID" value="CAE4661680.1"/>
    <property type="molecule type" value="Transcribed_RNA"/>
</dbReference>
<evidence type="ECO:0000256" key="1">
    <source>
        <dbReference type="ARBA" id="ARBA00004141"/>
    </source>
</evidence>
<protein>
    <recommendedName>
        <fullName evidence="7">TLC domain-containing protein</fullName>
    </recommendedName>
</protein>
<comment type="subcellular location">
    <subcellularLocation>
        <location evidence="1">Membrane</location>
        <topology evidence="1">Multi-pass membrane protein</topology>
    </subcellularLocation>
</comment>
<evidence type="ECO:0000313" key="8">
    <source>
        <dbReference type="EMBL" id="CAE4661680.1"/>
    </source>
</evidence>
<evidence type="ECO:0000256" key="4">
    <source>
        <dbReference type="ARBA" id="ARBA00023136"/>
    </source>
</evidence>
<feature type="domain" description="TLC" evidence="7">
    <location>
        <begin position="49"/>
        <end position="183"/>
    </location>
</feature>
<evidence type="ECO:0000256" key="5">
    <source>
        <dbReference type="SAM" id="Phobius"/>
    </source>
</evidence>
<dbReference type="AlphaFoldDB" id="A0A7S4T056"/>